<feature type="transmembrane region" description="Helical" evidence="1">
    <location>
        <begin position="328"/>
        <end position="349"/>
    </location>
</feature>
<feature type="transmembrane region" description="Helical" evidence="1">
    <location>
        <begin position="356"/>
        <end position="380"/>
    </location>
</feature>
<gene>
    <name evidence="2" type="ORF">AVDCRST_MAG40-2656</name>
</gene>
<accession>A0A6J4M556</accession>
<dbReference type="InterPro" id="IPR052724">
    <property type="entry name" value="GT117_domain-containing"/>
</dbReference>
<dbReference type="Pfam" id="PF11028">
    <property type="entry name" value="TMEM260-like"/>
    <property type="match status" value="1"/>
</dbReference>
<evidence type="ECO:0000313" key="2">
    <source>
        <dbReference type="EMBL" id="CAA9346411.1"/>
    </source>
</evidence>
<feature type="transmembrane region" description="Helical" evidence="1">
    <location>
        <begin position="28"/>
        <end position="47"/>
    </location>
</feature>
<dbReference type="InterPro" id="IPR021280">
    <property type="entry name" value="TMEM260-like"/>
</dbReference>
<feature type="transmembrane region" description="Helical" evidence="1">
    <location>
        <begin position="156"/>
        <end position="174"/>
    </location>
</feature>
<keyword evidence="1" id="KW-0472">Membrane</keyword>
<evidence type="ECO:0000256" key="1">
    <source>
        <dbReference type="SAM" id="Phobius"/>
    </source>
</evidence>
<feature type="transmembrane region" description="Helical" evidence="1">
    <location>
        <begin position="228"/>
        <end position="245"/>
    </location>
</feature>
<feature type="transmembrane region" description="Helical" evidence="1">
    <location>
        <begin position="186"/>
        <end position="216"/>
    </location>
</feature>
<dbReference type="PANTHER" id="PTHR16214:SF3">
    <property type="entry name" value="TRANSMEMBRANE PROTEIN 260"/>
    <property type="match status" value="1"/>
</dbReference>
<keyword evidence="1" id="KW-1133">Transmembrane helix</keyword>
<reference evidence="2" key="1">
    <citation type="submission" date="2020-02" db="EMBL/GenBank/DDBJ databases">
        <authorList>
            <person name="Meier V. D."/>
        </authorList>
    </citation>
    <scope>NUCLEOTIDE SEQUENCE</scope>
    <source>
        <strain evidence="2">AVDCRST_MAG40</strain>
    </source>
</reference>
<dbReference type="EMBL" id="CADCTX010000748">
    <property type="protein sequence ID" value="CAA9346411.1"/>
    <property type="molecule type" value="Genomic_DNA"/>
</dbReference>
<dbReference type="PANTHER" id="PTHR16214">
    <property type="entry name" value="TRANSMEMBRANE PROTEIN 260"/>
    <property type="match status" value="1"/>
</dbReference>
<proteinExistence type="predicted"/>
<name>A0A6J4M556_9BACT</name>
<dbReference type="AlphaFoldDB" id="A0A6J4M556"/>
<feature type="transmembrane region" description="Helical" evidence="1">
    <location>
        <begin position="126"/>
        <end position="147"/>
    </location>
</feature>
<feature type="transmembrane region" description="Helical" evidence="1">
    <location>
        <begin position="400"/>
        <end position="427"/>
    </location>
</feature>
<protein>
    <submittedName>
        <fullName evidence="2">Putative membrane protein</fullName>
    </submittedName>
</protein>
<feature type="transmembrane region" description="Helical" evidence="1">
    <location>
        <begin position="96"/>
        <end position="114"/>
    </location>
</feature>
<organism evidence="2">
    <name type="scientific">uncultured Gemmatimonadaceae bacterium</name>
    <dbReference type="NCBI Taxonomy" id="246130"/>
    <lineage>
        <taxon>Bacteria</taxon>
        <taxon>Pseudomonadati</taxon>
        <taxon>Gemmatimonadota</taxon>
        <taxon>Gemmatimonadia</taxon>
        <taxon>Gemmatimonadales</taxon>
        <taxon>Gemmatimonadaceae</taxon>
        <taxon>environmental samples</taxon>
    </lineage>
</organism>
<feature type="transmembrane region" description="Helical" evidence="1">
    <location>
        <begin position="447"/>
        <end position="465"/>
    </location>
</feature>
<sequence>MATLAAPTSARPAPPPAASVELDYQPSYLAAGIAAALVLGLYLLTLAPSTAMWDASEYIAAAYVLGIPHPPGNPFFVLLGNVFTHLPIAPTVAQRVNVLAALCSALSAAAWFLITERVLVSWLRARWQRLVGAGLATLIGATAFTVWNQSVVNEKVYTVSLLFFAIVSWITVLWCDDPEGGKADRLLVLAAYLLGLGYANHPAGLLVAPAVGIAVLARRWTTVLRWKLILAAFAAFVLGLTPFLTQPIRAAHFPALNEGEPTACTTEIGFDCTFNAVTYKRLMDNVNREQYGKPELTVRQAPFTAQVEAWYLYFRWQWLRDAHNEHPFWQNVLGAAFLALGLVGGYVHWKRDRRSFWFFGPLVFSVTLALIYYMNFKYVYSQSPELASTVPREVRDRDYFYLWSFSAWGVWAALGLVYLWETLATLFGSDEQRIGRETVTVPRQRSWLLASPVLAIAFVPLFANWSQASRALQTDTRDFAHDLLNSVEPYGILVTVGDNDTFPLWYAQEVEGIRKDVVIANTSLLNTDWYTRQLIRRPVYEYDAAKGPALYRGQQWKRPTGSPLKMTPEQADEVPLYRELPGAQTFRAGTIEATVDPQALTNGVLERADHFVLQMIRDSYGERPMYFSSTSGSYGRQLGLGSYLVTQGLARRVMNTPPTAGGNIVAVPGEGFVDVARSKALWMNVFEAPRSLIRRGDWVDQPSVMIPGLYVLHGSVLAETLRAQGDIQSAQQVLGTTQQVAQVASLTDLLRPAAPLLPAQGDSTAATAVPLP</sequence>
<keyword evidence="1" id="KW-0812">Transmembrane</keyword>